<evidence type="ECO:0000256" key="1">
    <source>
        <dbReference type="ARBA" id="ARBA00004609"/>
    </source>
</evidence>
<dbReference type="PANTHER" id="PTHR31468:SF4">
    <property type="entry name" value="1,3-BETA-GLUCANOSYLTRANSFERASE GAS3-RELATED"/>
    <property type="match status" value="1"/>
</dbReference>
<gene>
    <name evidence="6" type="primary">GAS4_1</name>
    <name evidence="6" type="ORF">SLS63_002951</name>
</gene>
<dbReference type="InterPro" id="IPR004886">
    <property type="entry name" value="Glucanosyltransferase"/>
</dbReference>
<evidence type="ECO:0000313" key="6">
    <source>
        <dbReference type="EMBL" id="KAK7737160.1"/>
    </source>
</evidence>
<feature type="chain" id="PRO_5044998960" description="1,3-beta-glucanosyltransferase" evidence="5">
    <location>
        <begin position="22"/>
        <end position="490"/>
    </location>
</feature>
<dbReference type="EMBL" id="JAKNSF020000008">
    <property type="protein sequence ID" value="KAK7737160.1"/>
    <property type="molecule type" value="Genomic_DNA"/>
</dbReference>
<organism evidence="6 7">
    <name type="scientific">Diaporthe eres</name>
    <name type="common">Phomopsis oblonga</name>
    <dbReference type="NCBI Taxonomy" id="83184"/>
    <lineage>
        <taxon>Eukaryota</taxon>
        <taxon>Fungi</taxon>
        <taxon>Dikarya</taxon>
        <taxon>Ascomycota</taxon>
        <taxon>Pezizomycotina</taxon>
        <taxon>Sordariomycetes</taxon>
        <taxon>Sordariomycetidae</taxon>
        <taxon>Diaporthales</taxon>
        <taxon>Diaporthaceae</taxon>
        <taxon>Diaporthe</taxon>
        <taxon>Diaporthe eres species complex</taxon>
    </lineage>
</organism>
<accession>A0ABR1PIQ6</accession>
<dbReference type="EC" id="2.4.1.-" evidence="5"/>
<sequence length="490" mass="51955">MKAAHTSLAAAATLFSSLASAVEYLSISGANFVSNSTGDRFDIIGVTYQPGGSAGFTGKADPLSDADACLRDAILMQQLGVNTIRVYNLSPDLNHDACVSIFNAAGMYMIIDVNSGQSGEYIDRSDPSSTYTKEYMNHIFAVVEAFWDYPNLLGFFAGNEILNEDSDKSAPAYIRAVVRDLKEYISLHAPRDVPVGYSAADVATMLKDTWGYLGCSLENSTFSRMDFFGLNDYEWCGDSSFEKSGYSSLTAEFADTNIPVFFSEYGCNNVKPRTFTNVPILYGDQMSVLSGGLVYEYTQESDEYGLVAINSSTEVTLMQDYQYLKEQYLKIDMSALTSVNETAEKQETTACAASLITESTFLSNWDLPERPSGGDDLVTSGITSAPSGAITSVTATAMPATVHNYTGAEVTGLSLVQLGCADSNAPGLAATYSGGAETCSYATSTGTSAKSSSSSSSSGNSVSPLVGVDFQALALVGSVLAAFLGGVMVL</sequence>
<keyword evidence="3 5" id="KW-0732">Signal</keyword>
<evidence type="ECO:0000256" key="5">
    <source>
        <dbReference type="RuleBase" id="RU361209"/>
    </source>
</evidence>
<keyword evidence="5" id="KW-0472">Membrane</keyword>
<comment type="similarity">
    <text evidence="2 5">Belongs to the glycosyl hydrolase 72 family.</text>
</comment>
<dbReference type="Pfam" id="PF03198">
    <property type="entry name" value="Glyco_hydro_72"/>
    <property type="match status" value="1"/>
</dbReference>
<evidence type="ECO:0000256" key="2">
    <source>
        <dbReference type="ARBA" id="ARBA00007528"/>
    </source>
</evidence>
<dbReference type="SUPFAM" id="SSF51445">
    <property type="entry name" value="(Trans)glycosidases"/>
    <property type="match status" value="1"/>
</dbReference>
<proteinExistence type="inferred from homology"/>
<evidence type="ECO:0000256" key="4">
    <source>
        <dbReference type="ARBA" id="ARBA00023180"/>
    </source>
</evidence>
<protein>
    <recommendedName>
        <fullName evidence="5">1,3-beta-glucanosyltransferase</fullName>
        <ecNumber evidence="5">2.4.1.-</ecNumber>
    </recommendedName>
</protein>
<evidence type="ECO:0000313" key="7">
    <source>
        <dbReference type="Proteomes" id="UP001430848"/>
    </source>
</evidence>
<dbReference type="Gene3D" id="3.20.20.80">
    <property type="entry name" value="Glycosidases"/>
    <property type="match status" value="1"/>
</dbReference>
<dbReference type="Proteomes" id="UP001430848">
    <property type="component" value="Unassembled WGS sequence"/>
</dbReference>
<keyword evidence="5" id="KW-0449">Lipoprotein</keyword>
<name>A0ABR1PIQ6_DIAER</name>
<comment type="caution">
    <text evidence="6">The sequence shown here is derived from an EMBL/GenBank/DDBJ whole genome shotgun (WGS) entry which is preliminary data.</text>
</comment>
<keyword evidence="4" id="KW-0325">Glycoprotein</keyword>
<keyword evidence="7" id="KW-1185">Reference proteome</keyword>
<keyword evidence="5" id="KW-0808">Transferase</keyword>
<comment type="subcellular location">
    <subcellularLocation>
        <location evidence="1 5">Cell membrane</location>
        <topology evidence="1 5">Lipid-anchor</topology>
        <topology evidence="1 5">GPI-anchor</topology>
    </subcellularLocation>
</comment>
<feature type="signal peptide" evidence="5">
    <location>
        <begin position="1"/>
        <end position="21"/>
    </location>
</feature>
<reference evidence="6 7" key="1">
    <citation type="submission" date="2024-02" db="EMBL/GenBank/DDBJ databases">
        <title>De novo assembly and annotation of 12 fungi associated with fruit tree decline syndrome in Ontario, Canada.</title>
        <authorList>
            <person name="Sulman M."/>
            <person name="Ellouze W."/>
            <person name="Ilyukhin E."/>
        </authorList>
    </citation>
    <scope>NUCLEOTIDE SEQUENCE [LARGE SCALE GENOMIC DNA]</scope>
    <source>
        <strain evidence="6 7">M169</strain>
    </source>
</reference>
<comment type="function">
    <text evidence="5">Splits internally a 1,3-beta-glucan molecule and transfers the newly generated reducing end (the donor) to the non-reducing end of another 1,3-beta-glucan molecule (the acceptor) forming a 1,3-beta linkage, resulting in the elongation of 1,3-beta-glucan chains in the cell wall.</text>
</comment>
<dbReference type="InterPro" id="IPR017853">
    <property type="entry name" value="GH"/>
</dbReference>
<evidence type="ECO:0000256" key="3">
    <source>
        <dbReference type="ARBA" id="ARBA00022729"/>
    </source>
</evidence>
<keyword evidence="5" id="KW-0336">GPI-anchor</keyword>
<dbReference type="PANTHER" id="PTHR31468">
    <property type="entry name" value="1,3-BETA-GLUCANOSYLTRANSFERASE GAS1"/>
    <property type="match status" value="1"/>
</dbReference>